<gene>
    <name evidence="1" type="ORF">Anapl_00017</name>
</gene>
<evidence type="ECO:0000313" key="1">
    <source>
        <dbReference type="EMBL" id="EOB03800.1"/>
    </source>
</evidence>
<evidence type="ECO:0000313" key="2">
    <source>
        <dbReference type="Proteomes" id="UP000296049"/>
    </source>
</evidence>
<proteinExistence type="predicted"/>
<dbReference type="AlphaFoldDB" id="R0LPZ0"/>
<dbReference type="Proteomes" id="UP000296049">
    <property type="component" value="Unassembled WGS sequence"/>
</dbReference>
<sequence>MSASTEETQGDFVPDAPYRFTRMQRQTNTSGMAPLPSDHGAVQLLAKQTSQTHGVKAKRALVIVQCCEEKRFFPVIPCTPGYSCGLRATKQSCCHYPNMWGAGMFLRGQSGGLDVAGDSSPLSFNGHDRTGCSAWAHHVGLGILQKTARSAPLPRLSDVKPLQKCHRAWC</sequence>
<keyword evidence="2" id="KW-1185">Reference proteome</keyword>
<organism evidence="1 2">
    <name type="scientific">Anas platyrhynchos</name>
    <name type="common">Mallard</name>
    <name type="synonym">Anas boschas</name>
    <dbReference type="NCBI Taxonomy" id="8839"/>
    <lineage>
        <taxon>Eukaryota</taxon>
        <taxon>Metazoa</taxon>
        <taxon>Chordata</taxon>
        <taxon>Craniata</taxon>
        <taxon>Vertebrata</taxon>
        <taxon>Euteleostomi</taxon>
        <taxon>Archelosauria</taxon>
        <taxon>Archosauria</taxon>
        <taxon>Dinosauria</taxon>
        <taxon>Saurischia</taxon>
        <taxon>Theropoda</taxon>
        <taxon>Coelurosauria</taxon>
        <taxon>Aves</taxon>
        <taxon>Neognathae</taxon>
        <taxon>Galloanserae</taxon>
        <taxon>Anseriformes</taxon>
        <taxon>Anatidae</taxon>
        <taxon>Anatinae</taxon>
        <taxon>Anas</taxon>
    </lineage>
</organism>
<dbReference type="EMBL" id="KB742833">
    <property type="protein sequence ID" value="EOB03800.1"/>
    <property type="molecule type" value="Genomic_DNA"/>
</dbReference>
<name>R0LPZ0_ANAPL</name>
<accession>R0LPZ0</accession>
<reference evidence="2" key="1">
    <citation type="journal article" date="2013" name="Nat. Genet.">
        <title>The duck genome and transcriptome provide insight into an avian influenza virus reservoir species.</title>
        <authorList>
            <person name="Huang Y."/>
            <person name="Li Y."/>
            <person name="Burt D.W."/>
            <person name="Chen H."/>
            <person name="Zhang Y."/>
            <person name="Qian W."/>
            <person name="Kim H."/>
            <person name="Gan S."/>
            <person name="Zhao Y."/>
            <person name="Li J."/>
            <person name="Yi K."/>
            <person name="Feng H."/>
            <person name="Zhu P."/>
            <person name="Li B."/>
            <person name="Liu Q."/>
            <person name="Fairley S."/>
            <person name="Magor K.E."/>
            <person name="Du Z."/>
            <person name="Hu X."/>
            <person name="Goodman L."/>
            <person name="Tafer H."/>
            <person name="Vignal A."/>
            <person name="Lee T."/>
            <person name="Kim K.W."/>
            <person name="Sheng Z."/>
            <person name="An Y."/>
            <person name="Searle S."/>
            <person name="Herrero J."/>
            <person name="Groenen M.A."/>
            <person name="Crooijmans R.P."/>
            <person name="Faraut T."/>
            <person name="Cai Q."/>
            <person name="Webster R.G."/>
            <person name="Aldridge J.R."/>
            <person name="Warren W.C."/>
            <person name="Bartschat S."/>
            <person name="Kehr S."/>
            <person name="Marz M."/>
            <person name="Stadler P.F."/>
            <person name="Smith J."/>
            <person name="Kraus R.H."/>
            <person name="Zhao Y."/>
            <person name="Ren L."/>
            <person name="Fei J."/>
            <person name="Morisson M."/>
            <person name="Kaiser P."/>
            <person name="Griffin D.K."/>
            <person name="Rao M."/>
            <person name="Pitel F."/>
            <person name="Wang J."/>
            <person name="Li N."/>
        </authorList>
    </citation>
    <scope>NUCLEOTIDE SEQUENCE [LARGE SCALE GENOMIC DNA]</scope>
</reference>
<protein>
    <submittedName>
        <fullName evidence="1">Uncharacterized protein</fullName>
    </submittedName>
</protein>